<accession>A0A4R2MTB2</accession>
<keyword evidence="2" id="KW-1185">Reference proteome</keyword>
<gene>
    <name evidence="1" type="ORF">EV674_1424</name>
</gene>
<protein>
    <submittedName>
        <fullName evidence="1">General secretion pathway protein M</fullName>
    </submittedName>
</protein>
<dbReference type="InterPro" id="IPR034756">
    <property type="entry name" value="T2SSM_b"/>
</dbReference>
<evidence type="ECO:0000313" key="2">
    <source>
        <dbReference type="Proteomes" id="UP000295182"/>
    </source>
</evidence>
<dbReference type="Pfam" id="PF10741">
    <property type="entry name" value="T2SSM_b"/>
    <property type="match status" value="1"/>
</dbReference>
<name>A0A4R2MTB2_9BURK</name>
<reference evidence="1 2" key="1">
    <citation type="submission" date="2019-03" db="EMBL/GenBank/DDBJ databases">
        <title>Genomic Encyclopedia of Type Strains, Phase IV (KMG-IV): sequencing the most valuable type-strain genomes for metagenomic binning, comparative biology and taxonomic classification.</title>
        <authorList>
            <person name="Goeker M."/>
        </authorList>
    </citation>
    <scope>NUCLEOTIDE SEQUENCE [LARGE SCALE GENOMIC DNA]</scope>
    <source>
        <strain evidence="1 2">DSM 1837</strain>
    </source>
</reference>
<dbReference type="Proteomes" id="UP000295182">
    <property type="component" value="Unassembled WGS sequence"/>
</dbReference>
<dbReference type="OrthoDB" id="8904003at2"/>
<organism evidence="1 2">
    <name type="scientific">Simplicispira metamorpha</name>
    <dbReference type="NCBI Taxonomy" id="80881"/>
    <lineage>
        <taxon>Bacteria</taxon>
        <taxon>Pseudomonadati</taxon>
        <taxon>Pseudomonadota</taxon>
        <taxon>Betaproteobacteria</taxon>
        <taxon>Burkholderiales</taxon>
        <taxon>Comamonadaceae</taxon>
        <taxon>Simplicispira</taxon>
    </lineage>
</organism>
<dbReference type="RefSeq" id="WP_119012714.1">
    <property type="nucleotide sequence ID" value="NZ_QXNC01000008.1"/>
</dbReference>
<comment type="caution">
    <text evidence="1">The sequence shown here is derived from an EMBL/GenBank/DDBJ whole genome shotgun (WGS) entry which is preliminary data.</text>
</comment>
<dbReference type="AlphaFoldDB" id="A0A4R2MTB2"/>
<dbReference type="EMBL" id="SLXH01000042">
    <property type="protein sequence ID" value="TCP11632.1"/>
    <property type="molecule type" value="Genomic_DNA"/>
</dbReference>
<dbReference type="NCBIfam" id="NF040576">
    <property type="entry name" value="T2SS_GspM_XpsM"/>
    <property type="match status" value="1"/>
</dbReference>
<sequence>MKQYLRRETAALAITLAALALPLAGVTVYVYQKHQWAQNRLSELEPRYARLLGMEAGSERLAQARERAQAQLAQYIYPQDQDANQTGNDVQQRVRSILTSAGLSIASSQVLPPKEEKGFERIPLSVRAEGEMLALQTALAGLAEQKPAILIDTMVVQGYGAPVKGVQTLAVQFGFSVLRVQP</sequence>
<proteinExistence type="predicted"/>
<evidence type="ECO:0000313" key="1">
    <source>
        <dbReference type="EMBL" id="TCP11632.1"/>
    </source>
</evidence>